<dbReference type="Proteomes" id="UP000198668">
    <property type="component" value="Unassembled WGS sequence"/>
</dbReference>
<feature type="binding site" evidence="12">
    <location>
        <position position="542"/>
    </location>
    <ligand>
        <name>Zn(2+)</name>
        <dbReference type="ChEBI" id="CHEBI:29105"/>
        <label>2</label>
    </ligand>
</feature>
<dbReference type="InterPro" id="IPR040498">
    <property type="entry name" value="PriA_CRR"/>
</dbReference>
<dbReference type="PROSITE" id="PS51192">
    <property type="entry name" value="HELICASE_ATP_BIND_1"/>
    <property type="match status" value="1"/>
</dbReference>
<comment type="catalytic activity">
    <reaction evidence="11 12">
        <text>ATP + H2O = ADP + phosphate + H(+)</text>
        <dbReference type="Rhea" id="RHEA:13065"/>
        <dbReference type="ChEBI" id="CHEBI:15377"/>
        <dbReference type="ChEBI" id="CHEBI:15378"/>
        <dbReference type="ChEBI" id="CHEBI:30616"/>
        <dbReference type="ChEBI" id="CHEBI:43474"/>
        <dbReference type="ChEBI" id="CHEBI:456216"/>
        <dbReference type="EC" id="5.6.2.4"/>
    </reaction>
</comment>
<evidence type="ECO:0000256" key="7">
    <source>
        <dbReference type="ARBA" id="ARBA00022833"/>
    </source>
</evidence>
<feature type="binding site" evidence="12">
    <location>
        <position position="512"/>
    </location>
    <ligand>
        <name>Zn(2+)</name>
        <dbReference type="ChEBI" id="CHEBI:29105"/>
        <label>1</label>
    </ligand>
</feature>
<dbReference type="EMBL" id="FOQE01000006">
    <property type="protein sequence ID" value="SFH61293.1"/>
    <property type="molecule type" value="Genomic_DNA"/>
</dbReference>
<evidence type="ECO:0000256" key="8">
    <source>
        <dbReference type="ARBA" id="ARBA00022840"/>
    </source>
</evidence>
<dbReference type="InterPro" id="IPR041236">
    <property type="entry name" value="PriA_C"/>
</dbReference>
<evidence type="ECO:0000256" key="10">
    <source>
        <dbReference type="ARBA" id="ARBA00023235"/>
    </source>
</evidence>
<dbReference type="RefSeq" id="WP_092091516.1">
    <property type="nucleotide sequence ID" value="NZ_FOQE01000006.1"/>
</dbReference>
<dbReference type="Pfam" id="PF17764">
    <property type="entry name" value="PriA_3primeBD"/>
    <property type="match status" value="1"/>
</dbReference>
<keyword evidence="5 12" id="KW-0378">Hydrolase</keyword>
<evidence type="ECO:0000256" key="2">
    <source>
        <dbReference type="ARBA" id="ARBA00022705"/>
    </source>
</evidence>
<reference evidence="15 16" key="1">
    <citation type="submission" date="2016-10" db="EMBL/GenBank/DDBJ databases">
        <authorList>
            <person name="de Groot N.N."/>
        </authorList>
    </citation>
    <scope>NUCLEOTIDE SEQUENCE [LARGE SCALE GENOMIC DNA]</scope>
    <source>
        <strain evidence="15 16">DSM 27630</strain>
    </source>
</reference>
<feature type="binding site" evidence="12">
    <location>
        <position position="539"/>
    </location>
    <ligand>
        <name>Zn(2+)</name>
        <dbReference type="ChEBI" id="CHEBI:29105"/>
        <label>2</label>
    </ligand>
</feature>
<dbReference type="SUPFAM" id="SSF52540">
    <property type="entry name" value="P-loop containing nucleoside triphosphate hydrolases"/>
    <property type="match status" value="2"/>
</dbReference>
<evidence type="ECO:0000256" key="4">
    <source>
        <dbReference type="ARBA" id="ARBA00022741"/>
    </source>
</evidence>
<evidence type="ECO:0000256" key="6">
    <source>
        <dbReference type="ARBA" id="ARBA00022806"/>
    </source>
</evidence>
<comment type="subunit">
    <text evidence="12">Component of the replication restart primosome.</text>
</comment>
<dbReference type="GO" id="GO:0006270">
    <property type="term" value="P:DNA replication initiation"/>
    <property type="evidence" value="ECO:0007669"/>
    <property type="project" value="TreeGrafter"/>
</dbReference>
<feature type="domain" description="Helicase C-terminal" evidence="14">
    <location>
        <begin position="547"/>
        <end position="701"/>
    </location>
</feature>
<dbReference type="GO" id="GO:0043138">
    <property type="term" value="F:3'-5' DNA helicase activity"/>
    <property type="evidence" value="ECO:0007669"/>
    <property type="project" value="UniProtKB-EC"/>
</dbReference>
<dbReference type="FunFam" id="3.40.1440.60:FF:000001">
    <property type="entry name" value="Primosomal protein N"/>
    <property type="match status" value="1"/>
</dbReference>
<dbReference type="PROSITE" id="PS51194">
    <property type="entry name" value="HELICASE_CTER"/>
    <property type="match status" value="1"/>
</dbReference>
<dbReference type="PANTHER" id="PTHR30580">
    <property type="entry name" value="PRIMOSOMAL PROTEIN N"/>
    <property type="match status" value="1"/>
</dbReference>
<name>A0A1I3BG85_9LACT</name>
<dbReference type="CDD" id="cd17929">
    <property type="entry name" value="DEXHc_priA"/>
    <property type="match status" value="1"/>
</dbReference>
<keyword evidence="16" id="KW-1185">Reference proteome</keyword>
<dbReference type="InterPro" id="IPR001650">
    <property type="entry name" value="Helicase_C-like"/>
</dbReference>
<evidence type="ECO:0000313" key="15">
    <source>
        <dbReference type="EMBL" id="SFH61293.1"/>
    </source>
</evidence>
<dbReference type="GO" id="GO:0006269">
    <property type="term" value="P:DNA replication, synthesis of primer"/>
    <property type="evidence" value="ECO:0007669"/>
    <property type="project" value="UniProtKB-KW"/>
</dbReference>
<dbReference type="OrthoDB" id="9759544at2"/>
<dbReference type="InterPro" id="IPR006935">
    <property type="entry name" value="Helicase/UvrB_N"/>
</dbReference>
<evidence type="ECO:0000256" key="3">
    <source>
        <dbReference type="ARBA" id="ARBA00022723"/>
    </source>
</evidence>
<dbReference type="Gene3D" id="3.40.1440.60">
    <property type="entry name" value="PriA, 3(prime) DNA-binding domain"/>
    <property type="match status" value="1"/>
</dbReference>
<dbReference type="EC" id="5.6.2.4" evidence="12"/>
<dbReference type="SMART" id="SM00487">
    <property type="entry name" value="DEXDc"/>
    <property type="match status" value="1"/>
</dbReference>
<evidence type="ECO:0000259" key="13">
    <source>
        <dbReference type="PROSITE" id="PS51192"/>
    </source>
</evidence>
<dbReference type="CDD" id="cd18804">
    <property type="entry name" value="SF2_C_priA"/>
    <property type="match status" value="1"/>
</dbReference>
<dbReference type="Pfam" id="PF18319">
    <property type="entry name" value="Zn_ribbon_PriA"/>
    <property type="match status" value="1"/>
</dbReference>
<gene>
    <name evidence="12" type="primary">priA</name>
    <name evidence="15" type="ORF">SAMN04489868_10670</name>
</gene>
<feature type="domain" description="Helicase ATP-binding" evidence="13">
    <location>
        <begin position="284"/>
        <end position="450"/>
    </location>
</feature>
<evidence type="ECO:0000259" key="14">
    <source>
        <dbReference type="PROSITE" id="PS51194"/>
    </source>
</evidence>
<dbReference type="InterPro" id="IPR027417">
    <property type="entry name" value="P-loop_NTPase"/>
</dbReference>
<keyword evidence="9 12" id="KW-0238">DNA-binding</keyword>
<dbReference type="Pfam" id="PF00271">
    <property type="entry name" value="Helicase_C"/>
    <property type="match status" value="1"/>
</dbReference>
<keyword evidence="2 12" id="KW-0235">DNA replication</keyword>
<dbReference type="Gene3D" id="3.40.50.300">
    <property type="entry name" value="P-loop containing nucleotide triphosphate hydrolases"/>
    <property type="match status" value="2"/>
</dbReference>
<dbReference type="InterPro" id="IPR042115">
    <property type="entry name" value="PriA_3primeBD_sf"/>
</dbReference>
<keyword evidence="10 12" id="KW-0413">Isomerase</keyword>
<keyword evidence="4 12" id="KW-0547">Nucleotide-binding</keyword>
<dbReference type="Pfam" id="PF04851">
    <property type="entry name" value="ResIII"/>
    <property type="match status" value="1"/>
</dbReference>
<evidence type="ECO:0000256" key="9">
    <source>
        <dbReference type="ARBA" id="ARBA00023125"/>
    </source>
</evidence>
<dbReference type="Pfam" id="PF18074">
    <property type="entry name" value="PriA_C"/>
    <property type="match status" value="1"/>
</dbReference>
<dbReference type="GO" id="GO:0005524">
    <property type="term" value="F:ATP binding"/>
    <property type="evidence" value="ECO:0007669"/>
    <property type="project" value="UniProtKB-UniRule"/>
</dbReference>
<evidence type="ECO:0000256" key="1">
    <source>
        <dbReference type="ARBA" id="ARBA00022515"/>
    </source>
</evidence>
<comment type="similarity">
    <text evidence="12">Belongs to the helicase family. PriA subfamily.</text>
</comment>
<dbReference type="AlphaFoldDB" id="A0A1I3BG85"/>
<comment type="cofactor">
    <cofactor evidence="12">
        <name>Zn(2+)</name>
        <dbReference type="ChEBI" id="CHEBI:29105"/>
    </cofactor>
    <text evidence="12">Binds 2 zinc ions per subunit.</text>
</comment>
<dbReference type="InterPro" id="IPR041222">
    <property type="entry name" value="PriA_3primeBD"/>
</dbReference>
<dbReference type="GO" id="GO:1990077">
    <property type="term" value="C:primosome complex"/>
    <property type="evidence" value="ECO:0007669"/>
    <property type="project" value="UniProtKB-UniRule"/>
</dbReference>
<keyword evidence="1 12" id="KW-0639">Primosome</keyword>
<dbReference type="GO" id="GO:0016887">
    <property type="term" value="F:ATP hydrolysis activity"/>
    <property type="evidence" value="ECO:0007669"/>
    <property type="project" value="RHEA"/>
</dbReference>
<comment type="catalytic activity">
    <reaction evidence="12">
        <text>Couples ATP hydrolysis with the unwinding of duplex DNA by translocating in the 3'-5' direction.</text>
        <dbReference type="EC" id="5.6.2.4"/>
    </reaction>
</comment>
<dbReference type="GO" id="GO:0003677">
    <property type="term" value="F:DNA binding"/>
    <property type="evidence" value="ECO:0007669"/>
    <property type="project" value="UniProtKB-UniRule"/>
</dbReference>
<dbReference type="GO" id="GO:0006302">
    <property type="term" value="P:double-strand break repair"/>
    <property type="evidence" value="ECO:0007669"/>
    <property type="project" value="InterPro"/>
</dbReference>
<dbReference type="NCBIfam" id="NF004066">
    <property type="entry name" value="PRK05580.1-3"/>
    <property type="match status" value="1"/>
</dbReference>
<evidence type="ECO:0000256" key="11">
    <source>
        <dbReference type="ARBA" id="ARBA00048988"/>
    </source>
</evidence>
<keyword evidence="3 12" id="KW-0479">Metal-binding</keyword>
<dbReference type="InterPro" id="IPR014001">
    <property type="entry name" value="Helicase_ATP-bd"/>
</dbReference>
<feature type="binding site" evidence="12">
    <location>
        <position position="524"/>
    </location>
    <ligand>
        <name>Zn(2+)</name>
        <dbReference type="ChEBI" id="CHEBI:29105"/>
        <label>2</label>
    </ligand>
</feature>
<evidence type="ECO:0000256" key="5">
    <source>
        <dbReference type="ARBA" id="ARBA00022801"/>
    </source>
</evidence>
<comment type="function">
    <text evidence="12">Initiates the restart of stalled replication forks, which reloads the replicative helicase on sites other than the origin of replication. Recognizes and binds to abandoned replication forks and remodels them to uncover a helicase loading site. Promotes assembly of the primosome at these replication forks.</text>
</comment>
<evidence type="ECO:0000256" key="12">
    <source>
        <dbReference type="HAMAP-Rule" id="MF_00983"/>
    </source>
</evidence>
<keyword evidence="8 12" id="KW-0067">ATP-binding</keyword>
<dbReference type="GO" id="GO:0006310">
    <property type="term" value="P:DNA recombination"/>
    <property type="evidence" value="ECO:0007669"/>
    <property type="project" value="InterPro"/>
</dbReference>
<dbReference type="FunFam" id="3.40.50.300:FF:000489">
    <property type="entry name" value="Primosome assembly protein PriA"/>
    <property type="match status" value="1"/>
</dbReference>
<feature type="binding site" evidence="12">
    <location>
        <position position="552"/>
    </location>
    <ligand>
        <name>Zn(2+)</name>
        <dbReference type="ChEBI" id="CHEBI:29105"/>
        <label>1</label>
    </ligand>
</feature>
<organism evidence="15 16">
    <name type="scientific">Pisciglobus halotolerans</name>
    <dbReference type="NCBI Taxonomy" id="745365"/>
    <lineage>
        <taxon>Bacteria</taxon>
        <taxon>Bacillati</taxon>
        <taxon>Bacillota</taxon>
        <taxon>Bacilli</taxon>
        <taxon>Lactobacillales</taxon>
        <taxon>Carnobacteriaceae</taxon>
    </lineage>
</organism>
<accession>A0A1I3BG85</accession>
<keyword evidence="6 12" id="KW-0347">Helicase</keyword>
<sequence length="806" mass="92234">MDLFAKVIVDVPTMQTNQPYDYYIPTAYQDQIVPGMRVEVPFGKGSRKVQGFVVNIVDQPAFEGELKKITDVMDLYPVLNEELLQLGKEMADKTFSFQITCYQTMLPAALKSTYEKKIRLIDEIPEDHFFDLFKGKNEISWQEAEDRGVLPKMAELKKKEAVETVYIVKDKVNKKKIRKIEPRLSFEQLEEEKAGLRKTAKKQKQLLDVLQQLSLSKKRSSTEALKKDYAIQSASVREAEKKGWLRIVEEEVYRDPFEHIDFERTKPLPLTSAQQKAFEAIHHAVNEQRDDVFLLKGVTGSGKTEIYLQTIAAVLEKKQTALMLVPEIALTPQMVKSFKGRFGDEVAVLHSGLSVGEKYDEWRKIEREEAKVVVGARSSIFAPVKNIGVIIIDEEHESSYKQSENPRYHARDAAIWRGKYHSCPVILGSATPSLESRARAQKKVYQLLELPERVNKKALPLVKVVDMRQEMKEGNRSSFSIPLQDGIRDRIKKGEQIVLLLNRRGYSSFVMCRDCGFVLPCPNCDISLTLHMDTRTMKCHYCGHEEAIPHQCPVCHSPKIRYYGTGTQKVQEELEAVFPDARVIRMDVDTTRKKGAHEKLLTAFGNQEADILLGTQMIAKGLDFPNITLVGVLNADTALGLPDFRSSEKTFQLLTQVSGRAGRADLIGEVVVQTFNPEHYAVQFAQKHDYDHFYQMEMNVRHQGNYPPYYFTVSITASHEEERIAARKMQEIIHFLLPHLQKDTIVLGPTPKAIARVNKKYYYQILIKYKYEPMLKPMLHQLLNQSQKEISKGLQIAIDSEPMDFI</sequence>
<proteinExistence type="inferred from homology"/>
<dbReference type="PANTHER" id="PTHR30580:SF0">
    <property type="entry name" value="PRIMOSOMAL PROTEIN N"/>
    <property type="match status" value="1"/>
</dbReference>
<keyword evidence="7 12" id="KW-0862">Zinc</keyword>
<dbReference type="SMART" id="SM00490">
    <property type="entry name" value="HELICc"/>
    <property type="match status" value="1"/>
</dbReference>
<dbReference type="GO" id="GO:0008270">
    <property type="term" value="F:zinc ion binding"/>
    <property type="evidence" value="ECO:0007669"/>
    <property type="project" value="UniProtKB-UniRule"/>
</dbReference>
<dbReference type="NCBIfam" id="TIGR00595">
    <property type="entry name" value="priA"/>
    <property type="match status" value="1"/>
</dbReference>
<evidence type="ECO:0000313" key="16">
    <source>
        <dbReference type="Proteomes" id="UP000198668"/>
    </source>
</evidence>
<feature type="binding site" evidence="12">
    <location>
        <position position="521"/>
    </location>
    <ligand>
        <name>Zn(2+)</name>
        <dbReference type="ChEBI" id="CHEBI:29105"/>
        <label>2</label>
    </ligand>
</feature>
<protein>
    <recommendedName>
        <fullName evidence="12">Replication restart protein PriA</fullName>
    </recommendedName>
    <alternativeName>
        <fullName evidence="12">ATP-dependent DNA helicase PriA</fullName>
        <ecNumber evidence="12">5.6.2.4</ecNumber>
    </alternativeName>
    <alternativeName>
        <fullName evidence="12">DNA 3'-5' helicase PriA</fullName>
    </alternativeName>
</protein>
<dbReference type="InterPro" id="IPR005259">
    <property type="entry name" value="PriA"/>
</dbReference>
<feature type="binding site" evidence="12">
    <location>
        <position position="555"/>
    </location>
    <ligand>
        <name>Zn(2+)</name>
        <dbReference type="ChEBI" id="CHEBI:29105"/>
        <label>1</label>
    </ligand>
</feature>
<dbReference type="HAMAP" id="MF_00983">
    <property type="entry name" value="PriA"/>
    <property type="match status" value="1"/>
</dbReference>
<feature type="binding site" evidence="12">
    <location>
        <position position="515"/>
    </location>
    <ligand>
        <name>Zn(2+)</name>
        <dbReference type="ChEBI" id="CHEBI:29105"/>
        <label>1</label>
    </ligand>
</feature>